<proteinExistence type="inferred from homology"/>
<gene>
    <name evidence="6" type="ORF">LTRI10_LOCUS20391</name>
</gene>
<feature type="region of interest" description="Disordered" evidence="4">
    <location>
        <begin position="1"/>
        <end position="21"/>
    </location>
</feature>
<dbReference type="SUPFAM" id="SSF117892">
    <property type="entry name" value="Band 7/SPFH domain"/>
    <property type="match status" value="1"/>
</dbReference>
<dbReference type="PANTHER" id="PTHR23222">
    <property type="entry name" value="PROHIBITIN"/>
    <property type="match status" value="1"/>
</dbReference>
<dbReference type="InterPro" id="IPR001107">
    <property type="entry name" value="Band_7"/>
</dbReference>
<protein>
    <recommendedName>
        <fullName evidence="5">Band 7 domain-containing protein</fullName>
    </recommendedName>
</protein>
<feature type="compositionally biased region" description="Polar residues" evidence="4">
    <location>
        <begin position="11"/>
        <end position="21"/>
    </location>
</feature>
<name>A0AAV2DZE2_9ROSI</name>
<dbReference type="PANTHER" id="PTHR23222:SF0">
    <property type="entry name" value="PROHIBITIN 1"/>
    <property type="match status" value="1"/>
</dbReference>
<organism evidence="6 7">
    <name type="scientific">Linum trigynum</name>
    <dbReference type="NCBI Taxonomy" id="586398"/>
    <lineage>
        <taxon>Eukaryota</taxon>
        <taxon>Viridiplantae</taxon>
        <taxon>Streptophyta</taxon>
        <taxon>Embryophyta</taxon>
        <taxon>Tracheophyta</taxon>
        <taxon>Spermatophyta</taxon>
        <taxon>Magnoliopsida</taxon>
        <taxon>eudicotyledons</taxon>
        <taxon>Gunneridae</taxon>
        <taxon>Pentapetalae</taxon>
        <taxon>rosids</taxon>
        <taxon>fabids</taxon>
        <taxon>Malpighiales</taxon>
        <taxon>Linaceae</taxon>
        <taxon>Linum</taxon>
    </lineage>
</organism>
<dbReference type="Pfam" id="PF01145">
    <property type="entry name" value="Band_7"/>
    <property type="match status" value="1"/>
</dbReference>
<feature type="domain" description="Band 7" evidence="5">
    <location>
        <begin position="115"/>
        <end position="277"/>
    </location>
</feature>
<evidence type="ECO:0000259" key="5">
    <source>
        <dbReference type="SMART" id="SM00244"/>
    </source>
</evidence>
<comment type="subcellular location">
    <subcellularLocation>
        <location evidence="1">Mitochondrion inner membrane</location>
        <topology evidence="1">Single-pass type II membrane protein</topology>
    </subcellularLocation>
</comment>
<dbReference type="InterPro" id="IPR036013">
    <property type="entry name" value="Band_7/SPFH_dom_sf"/>
</dbReference>
<sequence>MGLTNLMGHKPSSSKLTGTISPTKLDPWIGNSISIEPTQSVYATVTDTQTGQPPPSPPSSFHCHRREISQNPRKPVFPMHTGTSLSRLTSSARKFLLPLVAVGTATTAAAAFHSSRFTVPPGHRAVILDRLHGVSGTSIGEGTHYTVPWIRKPYIFDIRDKPHTFSCLAHTKDLQPVNLSLAISLRPELSKLPETFNHLGLDYDEKSLPAICSEVQTIVANYDVDQLLLKENNSGVLDDIHGSLVERAKRFNVLVVDVSILDVSCGEQVAQAVEQKQVARVEAETSKNLVVKAEHDKEAAVRRAEEELEAAKQFAELPEDVHEQLLAQSRAEAQREVDKVLAMFEDAANSSRSSVVDASNPSS</sequence>
<dbReference type="EMBL" id="OZ034816">
    <property type="protein sequence ID" value="CAL1378839.1"/>
    <property type="molecule type" value="Genomic_DNA"/>
</dbReference>
<dbReference type="InterPro" id="IPR000163">
    <property type="entry name" value="Prohibitin"/>
</dbReference>
<dbReference type="AlphaFoldDB" id="A0AAV2DZE2"/>
<dbReference type="Proteomes" id="UP001497516">
    <property type="component" value="Chromosome 3"/>
</dbReference>
<dbReference type="GO" id="GO:0005743">
    <property type="term" value="C:mitochondrial inner membrane"/>
    <property type="evidence" value="ECO:0007669"/>
    <property type="project" value="UniProtKB-SubCell"/>
</dbReference>
<dbReference type="PRINTS" id="PR00679">
    <property type="entry name" value="PROHIBITIN"/>
</dbReference>
<dbReference type="SMART" id="SM00244">
    <property type="entry name" value="PHB"/>
    <property type="match status" value="1"/>
</dbReference>
<dbReference type="Gene3D" id="3.30.479.30">
    <property type="entry name" value="Band 7 domain"/>
    <property type="match status" value="1"/>
</dbReference>
<dbReference type="CDD" id="cd03401">
    <property type="entry name" value="SPFH_prohibitin"/>
    <property type="match status" value="1"/>
</dbReference>
<dbReference type="GO" id="GO:0007005">
    <property type="term" value="P:mitochondrion organization"/>
    <property type="evidence" value="ECO:0007669"/>
    <property type="project" value="TreeGrafter"/>
</dbReference>
<evidence type="ECO:0000256" key="1">
    <source>
        <dbReference type="ARBA" id="ARBA00004140"/>
    </source>
</evidence>
<reference evidence="6 7" key="1">
    <citation type="submission" date="2024-04" db="EMBL/GenBank/DDBJ databases">
        <authorList>
            <person name="Fracassetti M."/>
        </authorList>
    </citation>
    <scope>NUCLEOTIDE SEQUENCE [LARGE SCALE GENOMIC DNA]</scope>
</reference>
<comment type="similarity">
    <text evidence="2">Belongs to the prohibitin family.</text>
</comment>
<evidence type="ECO:0000256" key="4">
    <source>
        <dbReference type="SAM" id="MobiDB-lite"/>
    </source>
</evidence>
<keyword evidence="7" id="KW-1185">Reference proteome</keyword>
<evidence type="ECO:0000313" key="7">
    <source>
        <dbReference type="Proteomes" id="UP001497516"/>
    </source>
</evidence>
<accession>A0AAV2DZE2</accession>
<evidence type="ECO:0000256" key="3">
    <source>
        <dbReference type="ARBA" id="ARBA00011786"/>
    </source>
</evidence>
<evidence type="ECO:0000313" key="6">
    <source>
        <dbReference type="EMBL" id="CAL1378839.1"/>
    </source>
</evidence>
<evidence type="ECO:0000256" key="2">
    <source>
        <dbReference type="ARBA" id="ARBA00009658"/>
    </source>
</evidence>
<comment type="subunit">
    <text evidence="3">Component of a prohibitin multimeric complex in mitochondrial membranes.</text>
</comment>